<dbReference type="Proteomes" id="UP000000814">
    <property type="component" value="Chromosome"/>
</dbReference>
<gene>
    <name evidence="1" type="ordered locus">CA_C1035</name>
</gene>
<sequence length="52" mass="6217">MKNIIVCSDDEMWIIKLGLLNYNNFLLKEKIKGNNNVIDRREKVKKILQELK</sequence>
<name>Q97K84_CLOAB</name>
<evidence type="ECO:0000313" key="1">
    <source>
        <dbReference type="EMBL" id="AAK79011.1"/>
    </source>
</evidence>
<proteinExistence type="predicted"/>
<dbReference type="OrthoDB" id="9901612at2"/>
<dbReference type="STRING" id="272562.CA_C1035"/>
<dbReference type="EMBL" id="AE001437">
    <property type="protein sequence ID" value="AAK79011.1"/>
    <property type="molecule type" value="Genomic_DNA"/>
</dbReference>
<evidence type="ECO:0000313" key="2">
    <source>
        <dbReference type="Proteomes" id="UP000000814"/>
    </source>
</evidence>
<keyword evidence="2" id="KW-1185">Reference proteome</keyword>
<protein>
    <submittedName>
        <fullName evidence="1">Uncharacterized protein</fullName>
    </submittedName>
</protein>
<organism evidence="1 2">
    <name type="scientific">Clostridium acetobutylicum (strain ATCC 824 / DSM 792 / JCM 1419 / IAM 19013 / LMG 5710 / NBRC 13948 / NRRL B-527 / VKM B-1787 / 2291 / W)</name>
    <dbReference type="NCBI Taxonomy" id="272562"/>
    <lineage>
        <taxon>Bacteria</taxon>
        <taxon>Bacillati</taxon>
        <taxon>Bacillota</taxon>
        <taxon>Clostridia</taxon>
        <taxon>Eubacteriales</taxon>
        <taxon>Clostridiaceae</taxon>
        <taxon>Clostridium</taxon>
    </lineage>
</organism>
<dbReference type="AlphaFoldDB" id="Q97K84"/>
<dbReference type="GeneID" id="45000478"/>
<dbReference type="RefSeq" id="WP_010964353.1">
    <property type="nucleotide sequence ID" value="NC_003030.1"/>
</dbReference>
<dbReference type="KEGG" id="cac:CA_C1035"/>
<accession>Q97K84</accession>
<reference evidence="1 2" key="1">
    <citation type="journal article" date="2001" name="J. Bacteriol.">
        <title>Genome sequence and comparative analysis of the solvent-producing bacterium Clostridium acetobutylicum.</title>
        <authorList>
            <person name="Nolling J."/>
            <person name="Breton G."/>
            <person name="Omelchenko M.V."/>
            <person name="Makarova K.S."/>
            <person name="Zeng Q."/>
            <person name="Gibson R."/>
            <person name="Lee H.M."/>
            <person name="Dubois J."/>
            <person name="Qiu D."/>
            <person name="Hitti J."/>
            <person name="Wolf Y.I."/>
            <person name="Tatusov R.L."/>
            <person name="Sabathe F."/>
            <person name="Doucette-Stamm L."/>
            <person name="Soucaille P."/>
            <person name="Daly M.J."/>
            <person name="Bennett G.N."/>
            <person name="Koonin E.V."/>
            <person name="Smith D.R."/>
        </authorList>
    </citation>
    <scope>NUCLEOTIDE SEQUENCE [LARGE SCALE GENOMIC DNA]</scope>
    <source>
        <strain evidence="2">ATCC 824 / DSM 792 / JCM 1419 / LMG 5710 / VKM B-1787</strain>
    </source>
</reference>
<dbReference type="HOGENOM" id="CLU_3078216_0_0_9"/>
<dbReference type="PIR" id="H97027">
    <property type="entry name" value="H97027"/>
</dbReference>
<dbReference type="PATRIC" id="fig|272562.8.peg.1243"/>